<protein>
    <submittedName>
        <fullName evidence="4">AraC-like DNA-binding protein</fullName>
    </submittedName>
</protein>
<sequence>MYRPPEMQVRFPRDDAGLRMMQLPDLRINYTPIDPDFLDRPVISVCIETRQNDDELPMHVHKKGQLVVASRGSVMCRAPDGLWIVPPQGAVWIPGGVQHSNCVSSFGKIYCVFIDPRAMKLPSGCCTFTISPLVRELIDRLASFPPLYPVGGPTSRLAQVLLDELVQMDSEQMYLPISRDIRLQQLAAALLRDPGDRSTLDEWAERYAMSERTLARLIQKQTGLTFGRWRQRLHILVALQRLSAGISVQTVSQDLGYETPSAFITMFKKALGKSPRRYLADRKISGISRTN</sequence>
<dbReference type="PANTHER" id="PTHR11019:SF199">
    <property type="entry name" value="HTH-TYPE TRANSCRIPTIONAL REGULATOR NIMR"/>
    <property type="match status" value="1"/>
</dbReference>
<reference evidence="4 5" key="1">
    <citation type="submission" date="2024-07" db="EMBL/GenBank/DDBJ databases">
        <title>Genomic Encyclopedia of Type Strains, Phase V (KMG-V): Genome sequencing to study the core and pangenomes of soil and plant-associated prokaryotes.</title>
        <authorList>
            <person name="Whitman W."/>
        </authorList>
    </citation>
    <scope>NUCLEOTIDE SEQUENCE [LARGE SCALE GENOMIC DNA]</scope>
    <source>
        <strain evidence="4 5">USDA 222</strain>
    </source>
</reference>
<name>A0ABV4GNU2_9BRAD</name>
<dbReference type="InterPro" id="IPR018060">
    <property type="entry name" value="HTH_AraC"/>
</dbReference>
<dbReference type="SMART" id="SM00342">
    <property type="entry name" value="HTH_ARAC"/>
    <property type="match status" value="1"/>
</dbReference>
<evidence type="ECO:0000313" key="5">
    <source>
        <dbReference type="Proteomes" id="UP001565474"/>
    </source>
</evidence>
<dbReference type="SUPFAM" id="SSF51182">
    <property type="entry name" value="RmlC-like cupins"/>
    <property type="match status" value="1"/>
</dbReference>
<organism evidence="4 5">
    <name type="scientific">Bradyrhizobium yuanmingense</name>
    <dbReference type="NCBI Taxonomy" id="108015"/>
    <lineage>
        <taxon>Bacteria</taxon>
        <taxon>Pseudomonadati</taxon>
        <taxon>Pseudomonadota</taxon>
        <taxon>Alphaproteobacteria</taxon>
        <taxon>Hyphomicrobiales</taxon>
        <taxon>Nitrobacteraceae</taxon>
        <taxon>Bradyrhizobium</taxon>
    </lineage>
</organism>
<dbReference type="Pfam" id="PF12833">
    <property type="entry name" value="HTH_18"/>
    <property type="match status" value="1"/>
</dbReference>
<evidence type="ECO:0000256" key="2">
    <source>
        <dbReference type="ARBA" id="ARBA00023163"/>
    </source>
</evidence>
<dbReference type="Gene3D" id="1.10.10.60">
    <property type="entry name" value="Homeodomain-like"/>
    <property type="match status" value="1"/>
</dbReference>
<comment type="caution">
    <text evidence="4">The sequence shown here is derived from an EMBL/GenBank/DDBJ whole genome shotgun (WGS) entry which is preliminary data.</text>
</comment>
<dbReference type="PANTHER" id="PTHR11019">
    <property type="entry name" value="HTH-TYPE TRANSCRIPTIONAL REGULATOR NIMR"/>
    <property type="match status" value="1"/>
</dbReference>
<keyword evidence="1" id="KW-0805">Transcription regulation</keyword>
<dbReference type="PROSITE" id="PS01124">
    <property type="entry name" value="HTH_ARAC_FAMILY_2"/>
    <property type="match status" value="1"/>
</dbReference>
<dbReference type="InterPro" id="IPR011051">
    <property type="entry name" value="RmlC_Cupin_sf"/>
</dbReference>
<dbReference type="EMBL" id="JBGBZN010000002">
    <property type="protein sequence ID" value="MEY9473381.1"/>
    <property type="molecule type" value="Genomic_DNA"/>
</dbReference>
<keyword evidence="5" id="KW-1185">Reference proteome</keyword>
<proteinExistence type="predicted"/>
<dbReference type="InterPro" id="IPR009057">
    <property type="entry name" value="Homeodomain-like_sf"/>
</dbReference>
<keyword evidence="2" id="KW-0804">Transcription</keyword>
<evidence type="ECO:0000313" key="4">
    <source>
        <dbReference type="EMBL" id="MEY9473381.1"/>
    </source>
</evidence>
<evidence type="ECO:0000256" key="1">
    <source>
        <dbReference type="ARBA" id="ARBA00023015"/>
    </source>
</evidence>
<feature type="domain" description="HTH araC/xylS-type" evidence="3">
    <location>
        <begin position="184"/>
        <end position="281"/>
    </location>
</feature>
<dbReference type="SUPFAM" id="SSF46689">
    <property type="entry name" value="Homeodomain-like"/>
    <property type="match status" value="1"/>
</dbReference>
<evidence type="ECO:0000259" key="3">
    <source>
        <dbReference type="PROSITE" id="PS01124"/>
    </source>
</evidence>
<accession>A0ABV4GNU2</accession>
<dbReference type="Proteomes" id="UP001565474">
    <property type="component" value="Unassembled WGS sequence"/>
</dbReference>
<gene>
    <name evidence="4" type="ORF">ABH992_005780</name>
</gene>
<dbReference type="CDD" id="cd06124">
    <property type="entry name" value="cupin_NimR-like_N"/>
    <property type="match status" value="1"/>
</dbReference>